<feature type="coiled-coil region" evidence="6">
    <location>
        <begin position="1154"/>
        <end position="1188"/>
    </location>
</feature>
<dbReference type="InterPro" id="IPR015943">
    <property type="entry name" value="WD40/YVTN_repeat-like_dom_sf"/>
</dbReference>
<organism evidence="8 9">
    <name type="scientific">Plasmodium chabaudi chabaudi</name>
    <dbReference type="NCBI Taxonomy" id="31271"/>
    <lineage>
        <taxon>Eukaryota</taxon>
        <taxon>Sar</taxon>
        <taxon>Alveolata</taxon>
        <taxon>Apicomplexa</taxon>
        <taxon>Aconoidasida</taxon>
        <taxon>Haemosporida</taxon>
        <taxon>Plasmodiidae</taxon>
        <taxon>Plasmodium</taxon>
        <taxon>Plasmodium (Vinckeia)</taxon>
    </lineage>
</organism>
<evidence type="ECO:0000256" key="1">
    <source>
        <dbReference type="ARBA" id="ARBA00004201"/>
    </source>
</evidence>
<evidence type="ECO:0000256" key="6">
    <source>
        <dbReference type="SAM" id="Coils"/>
    </source>
</evidence>
<evidence type="ECO:0008006" key="10">
    <source>
        <dbReference type="Google" id="ProtNLM"/>
    </source>
</evidence>
<keyword evidence="5" id="KW-0677">Repeat</keyword>
<protein>
    <recommendedName>
        <fullName evidence="10">WD repeat-containing protein</fullName>
    </recommendedName>
</protein>
<evidence type="ECO:0000256" key="2">
    <source>
        <dbReference type="ARBA" id="ARBA00009639"/>
    </source>
</evidence>
<keyword evidence="3" id="KW-0963">Cytoplasm</keyword>
<feature type="compositionally biased region" description="Polar residues" evidence="7">
    <location>
        <begin position="1003"/>
        <end position="1019"/>
    </location>
</feature>
<name>A0A1C6Y7B0_PLACU</name>
<evidence type="ECO:0000256" key="3">
    <source>
        <dbReference type="ARBA" id="ARBA00022490"/>
    </source>
</evidence>
<sequence>MDVQEIDEKLVTNGNYVRHAFNNRNIKIKVMNAVDKIEDYCIFQNEASQNGQLAKNKNNKFLSLNENLISKIRSESSDIIKKEGQILDVNSRNVCYALKSGKFRLINQNGINTTRIKLLYDSEVLYVNFNQENGNLLLILDTKGHLYIYNINEYMVELIFCLNFSPVQNENTYSEQLKAILSLNNVEDENKNSDHVHKEDELEKKNNIPKIASWIPKNDKFFVTGHNSYLCVWNIKKLLNFITANKINPEINVTQELISSCGFKISFGKIFHKYSYLHNDTFLASTYNQEQTYNTFLNSYCFSLDGKYLHALVNNYYSLIWRIQKEDQNIRFVLVGFRSLQEQLLNVRKALNLNGSKNLSEVEKCNAENQINEMNQHTDKENKGVSENGINQDSHGEISSIHIINTFVQSKENEGKLSEYYLLVFHNGCCISLFSFKKYNDYLSMKNNNSIDERTDILNEFIEQNIFFDKSIANIENVELFLDPSEFFVFFNISYNVLNKNQEYLNKSLLFVIEIFNKKRLDYNIHPKFLLLHEDQAILPLCSIRILTIKEFIKFAKVLNVSVSSNSINLFIFSITFNTAKKNINVKSFSVPIPLLMGDICDTQKDHEKKANLYRSKSEKLHEDTERDKLNQLDNRAVLPPFLDSSVNATIDKTDPSPIKMGSKRSASDIHASELIRNDDANTELSLENQKNEIINIDTSFFNAKKDEINKCDEEKIEHEPVDIEENHIIHKDYENISNDKLNNNDNEIKYNENFIDNIISKVAFVGNKINEITSNETKVDKKDETNSIFNTYEMVNNKKDEDSKKSWLFDLDPIEINKEENKDDKYFKETKHIVDIIFSSSTNKKDILGDSDQMSPSFENEKIEKEEQEELANSSSPILGNSNIDIIMSTHEDVLKRFMDFKDDQSRETDGSEVEKNENDEQKEHIELVSPSNNDQLKINHQEKYYKTEEDESDEKMVPESELKNKNIVEHDNENVDNEVFKKEKNINSFFHKLGFFKSNASSSTSKKLKNESGNLQESKNDNELVNEKIEEANCDFENNINDKIQHEEVKIKNDEVDGKEVGSYVNLKEDVKNNMHDQSKESNNYPIHMNEDLMKNICNTICKRMSETIYNTVYDELNKASPLKDMNKTGENVSHFMDEGRDKEYNEICAMSNRCNKKINEMKEEIVNLKNQNKNMNLKLASINNSVCKIYENIKHYGNVMKNPKQNIQEIKLEKIQTEISTLKKSVNSMVNKSSENLLTFLDDFKTNIGKVLRANNDNLRKTIQQNLVDNEKNDKNSSNHSALYNDLMYNKGMTEFLNDVHQNALKKIMPSVISSEIQVQFSKSIVPGMREAYNTGFQAIKEPLNELLLENRKWLNNKVCVIEKGAYEKTQKNNEECLIAINNKIDALDKEFKMFTYSINEQMVYLNENIKVLNKIVMNLNSKQVDNHKMVTYNGETEFEKKEHREIEDDASNISNVNNVSSIKYAKQTTNNMSYSNQRISIVELKNNYDIDDVEDEKKEDEKPKKIEKKMDTSDIIIKGRINQLLTEHEYNQAFTLALSIDIEQNTNAFWVLQLCHRFHEKMFLNESLSISQPALLSICKILCESLIKTTNLSLEESEFRLKWIRACMQQLALNHSDLMKTNAFIFMKNMHNNICAFNYYVENELAKIMGTNDNDELDDENRLIMKRHLFRNKIIFNQKQTANDKGETNGMNSHNHYSLNNNHLSSGAEQNHYQYNKNMLIVLQEEIFRIRKLLKRIINSLGKSSAEMMASNQH</sequence>
<dbReference type="Gene3D" id="2.130.10.10">
    <property type="entry name" value="YVTN repeat-like/Quinoprotein amine dehydrogenase"/>
    <property type="match status" value="1"/>
</dbReference>
<evidence type="ECO:0000313" key="9">
    <source>
        <dbReference type="Proteomes" id="UP000507163"/>
    </source>
</evidence>
<keyword evidence="4" id="KW-0853">WD repeat</keyword>
<evidence type="ECO:0000256" key="7">
    <source>
        <dbReference type="SAM" id="MobiDB-lite"/>
    </source>
</evidence>
<dbReference type="Proteomes" id="UP000507163">
    <property type="component" value="Chromosome 1"/>
</dbReference>
<dbReference type="EMBL" id="LT608167">
    <property type="protein sequence ID" value="SCM19096.1"/>
    <property type="molecule type" value="Genomic_DNA"/>
</dbReference>
<gene>
    <name evidence="8" type="ORF">PCHAJ_000009600</name>
</gene>
<keyword evidence="6" id="KW-0175">Coiled coil</keyword>
<dbReference type="GO" id="GO:0000932">
    <property type="term" value="C:P-body"/>
    <property type="evidence" value="ECO:0007669"/>
    <property type="project" value="UniProtKB-SubCell"/>
</dbReference>
<dbReference type="PANTHER" id="PTHR15598:SF5">
    <property type="entry name" value="ENHANCER OF MRNA-DECAPPING PROTEIN 4"/>
    <property type="match status" value="1"/>
</dbReference>
<evidence type="ECO:0000256" key="5">
    <source>
        <dbReference type="ARBA" id="ARBA00022737"/>
    </source>
</evidence>
<evidence type="ECO:0000256" key="4">
    <source>
        <dbReference type="ARBA" id="ARBA00022574"/>
    </source>
</evidence>
<feature type="region of interest" description="Disordered" evidence="7">
    <location>
        <begin position="904"/>
        <end position="927"/>
    </location>
</feature>
<dbReference type="SUPFAM" id="SSF50978">
    <property type="entry name" value="WD40 repeat-like"/>
    <property type="match status" value="1"/>
</dbReference>
<proteinExistence type="inferred from homology"/>
<dbReference type="PANTHER" id="PTHR15598">
    <property type="entry name" value="ENHANCER OF MRNA-DECAPPING PROTEIN 4"/>
    <property type="match status" value="1"/>
</dbReference>
<dbReference type="GO" id="GO:0031087">
    <property type="term" value="P:deadenylation-independent decapping of nuclear-transcribed mRNA"/>
    <property type="evidence" value="ECO:0007669"/>
    <property type="project" value="InterPro"/>
</dbReference>
<comment type="similarity">
    <text evidence="2">Belongs to the WD repeat EDC4 family.</text>
</comment>
<evidence type="ECO:0000313" key="8">
    <source>
        <dbReference type="EMBL" id="SCM19096.1"/>
    </source>
</evidence>
<reference evidence="8 9" key="1">
    <citation type="submission" date="2016-08" db="EMBL/GenBank/DDBJ databases">
        <authorList>
            <consortium name="Pathogen Informatics"/>
        </authorList>
    </citation>
    <scope>NUCLEOTIDE SEQUENCE [LARGE SCALE GENOMIC DNA]</scope>
    <source>
        <strain evidence="8 9">AJ</strain>
    </source>
</reference>
<comment type="subcellular location">
    <subcellularLocation>
        <location evidence="1">Cytoplasm</location>
        <location evidence="1">P-body</location>
    </subcellularLocation>
</comment>
<accession>A0A1C6Y7B0</accession>
<dbReference type="InterPro" id="IPR036322">
    <property type="entry name" value="WD40_repeat_dom_sf"/>
</dbReference>
<feature type="region of interest" description="Disordered" evidence="7">
    <location>
        <begin position="1003"/>
        <end position="1023"/>
    </location>
</feature>
<dbReference type="InterPro" id="IPR045152">
    <property type="entry name" value="EDC4-like"/>
</dbReference>